<dbReference type="Pfam" id="PF02551">
    <property type="entry name" value="Acyl_CoA_thio"/>
    <property type="match status" value="1"/>
</dbReference>
<dbReference type="InterPro" id="IPR025652">
    <property type="entry name" value="TesB_C"/>
</dbReference>
<proteinExistence type="inferred from homology"/>
<dbReference type="InterPro" id="IPR003703">
    <property type="entry name" value="Acyl_CoA_thio"/>
</dbReference>
<dbReference type="RefSeq" id="WP_341628488.1">
    <property type="nucleotide sequence ID" value="NZ_JBAKBA010000030.1"/>
</dbReference>
<dbReference type="NCBIfam" id="TIGR00189">
    <property type="entry name" value="tesB"/>
    <property type="match status" value="1"/>
</dbReference>
<dbReference type="Proteomes" id="UP001366060">
    <property type="component" value="Unassembled WGS sequence"/>
</dbReference>
<dbReference type="PANTHER" id="PTHR11066:SF34">
    <property type="entry name" value="ACYL-COENZYME A THIOESTERASE 8"/>
    <property type="match status" value="1"/>
</dbReference>
<evidence type="ECO:0000256" key="2">
    <source>
        <dbReference type="ARBA" id="ARBA00022801"/>
    </source>
</evidence>
<protein>
    <submittedName>
        <fullName evidence="5">Acyl-CoA thioesterase II</fullName>
    </submittedName>
</protein>
<dbReference type="InterPro" id="IPR049449">
    <property type="entry name" value="TesB_ACOT8-like_N"/>
</dbReference>
<keyword evidence="2" id="KW-0378">Hydrolase</keyword>
<dbReference type="InterPro" id="IPR029069">
    <property type="entry name" value="HotDog_dom_sf"/>
</dbReference>
<dbReference type="PANTHER" id="PTHR11066">
    <property type="entry name" value="ACYL-COA THIOESTERASE"/>
    <property type="match status" value="1"/>
</dbReference>
<evidence type="ECO:0000256" key="1">
    <source>
        <dbReference type="ARBA" id="ARBA00006538"/>
    </source>
</evidence>
<feature type="domain" description="Acyl-CoA thioesterase-like N-terminal HotDog" evidence="4">
    <location>
        <begin position="32"/>
        <end position="108"/>
    </location>
</feature>
<sequence length="304" mass="34294">MGKVLNDLLKQLSLEKLEENLFRGQSQDLGYGAVFGGQVMGQAISAAKETVKSQQQVHSFHSYFLRPGKTDQPIVYDVERIRDGKSLSARRIKAIQSGKPIFYMTASFKAPEKGFEHQDVMPEAPAPEDLISEQEMALLHSDLLPAFIRDKLVAEKPIEMRPVSLVNPVEPEIEPAKRLVWFKADGHMPDDLRVHRYLLAYASDFNFLPTALQPHGVSFLSEGMQVVTIDHSMWFHHDFRLDDWLLYSVESSVASDGRGLVSGKFFTREGKLVASSVQEGLIRQRRKLKTAPQTDALQENTESK</sequence>
<comment type="similarity">
    <text evidence="1">Belongs to the C/M/P thioester hydrolase family.</text>
</comment>
<accession>A0ABU9HDJ7</accession>
<feature type="domain" description="Acyl-CoA thioesterase 2 C-terminal" evidence="3">
    <location>
        <begin position="150"/>
        <end position="281"/>
    </location>
</feature>
<dbReference type="InterPro" id="IPR042171">
    <property type="entry name" value="Acyl-CoA_hotdog"/>
</dbReference>
<dbReference type="EMBL" id="JBAKBA010000030">
    <property type="protein sequence ID" value="MEL0659990.1"/>
    <property type="molecule type" value="Genomic_DNA"/>
</dbReference>
<dbReference type="Pfam" id="PF13622">
    <property type="entry name" value="4HBT_3"/>
    <property type="match status" value="1"/>
</dbReference>
<organism evidence="5 6">
    <name type="scientific">Psychromonas arctica</name>
    <dbReference type="NCBI Taxonomy" id="168275"/>
    <lineage>
        <taxon>Bacteria</taxon>
        <taxon>Pseudomonadati</taxon>
        <taxon>Pseudomonadota</taxon>
        <taxon>Gammaproteobacteria</taxon>
        <taxon>Alteromonadales</taxon>
        <taxon>Psychromonadaceae</taxon>
        <taxon>Psychromonas</taxon>
    </lineage>
</organism>
<keyword evidence="6" id="KW-1185">Reference proteome</keyword>
<dbReference type="Gene3D" id="2.40.160.210">
    <property type="entry name" value="Acyl-CoA thioesterase, double hotdog domain"/>
    <property type="match status" value="1"/>
</dbReference>
<evidence type="ECO:0000259" key="4">
    <source>
        <dbReference type="Pfam" id="PF13622"/>
    </source>
</evidence>
<reference evidence="5 6" key="1">
    <citation type="submission" date="2024-02" db="EMBL/GenBank/DDBJ databases">
        <title>Bacteria isolated from the canopy kelp, Nereocystis luetkeana.</title>
        <authorList>
            <person name="Pfister C.A."/>
            <person name="Younker I.T."/>
            <person name="Light S.H."/>
        </authorList>
    </citation>
    <scope>NUCLEOTIDE SEQUENCE [LARGE SCALE GENOMIC DNA]</scope>
    <source>
        <strain evidence="5 6">TI.2.07</strain>
    </source>
</reference>
<evidence type="ECO:0000313" key="6">
    <source>
        <dbReference type="Proteomes" id="UP001366060"/>
    </source>
</evidence>
<name>A0ABU9HDJ7_9GAMM</name>
<gene>
    <name evidence="5" type="primary">tesB</name>
    <name evidence="5" type="ORF">V6255_12670</name>
</gene>
<dbReference type="SUPFAM" id="SSF54637">
    <property type="entry name" value="Thioesterase/thiol ester dehydrase-isomerase"/>
    <property type="match status" value="2"/>
</dbReference>
<dbReference type="CDD" id="cd03444">
    <property type="entry name" value="Thioesterase_II_repeat1"/>
    <property type="match status" value="1"/>
</dbReference>
<comment type="caution">
    <text evidence="5">The sequence shown here is derived from an EMBL/GenBank/DDBJ whole genome shotgun (WGS) entry which is preliminary data.</text>
</comment>
<evidence type="ECO:0000259" key="3">
    <source>
        <dbReference type="Pfam" id="PF02551"/>
    </source>
</evidence>
<evidence type="ECO:0000313" key="5">
    <source>
        <dbReference type="EMBL" id="MEL0659990.1"/>
    </source>
</evidence>
<dbReference type="CDD" id="cd03445">
    <property type="entry name" value="Thioesterase_II_repeat2"/>
    <property type="match status" value="1"/>
</dbReference>